<feature type="transmembrane region" description="Helical" evidence="8">
    <location>
        <begin position="264"/>
        <end position="289"/>
    </location>
</feature>
<feature type="transmembrane region" description="Helical" evidence="8">
    <location>
        <begin position="309"/>
        <end position="333"/>
    </location>
</feature>
<dbReference type="GO" id="GO:0007035">
    <property type="term" value="P:vacuolar acidification"/>
    <property type="evidence" value="ECO:0007669"/>
    <property type="project" value="TreeGrafter"/>
</dbReference>
<dbReference type="PANTHER" id="PTHR11629">
    <property type="entry name" value="VACUOLAR PROTON ATPASES"/>
    <property type="match status" value="1"/>
</dbReference>
<evidence type="ECO:0000313" key="9">
    <source>
        <dbReference type="EMBL" id="RRD01503.1"/>
    </source>
</evidence>
<evidence type="ECO:0000256" key="7">
    <source>
        <dbReference type="ARBA" id="ARBA00023136"/>
    </source>
</evidence>
<evidence type="ECO:0000256" key="8">
    <source>
        <dbReference type="SAM" id="Phobius"/>
    </source>
</evidence>
<dbReference type="RefSeq" id="WP_124924577.1">
    <property type="nucleotide sequence ID" value="NZ_BMOH01000001.1"/>
</dbReference>
<dbReference type="PANTHER" id="PTHR11629:SF63">
    <property type="entry name" value="V-TYPE PROTON ATPASE SUBUNIT A"/>
    <property type="match status" value="1"/>
</dbReference>
<sequence>MLFPEDMTRLTWIVSKERLATCLQQLAETEAFQPIDRHSLGELEDLQPLKLLLQAEQRYLRFRAAGQLLEGLPEKPLLNYEIGTLSSSTSLPQGAVQIDAELFLWVGCNPPADLKPSSPPLERPSLALTEHQCRLLLATADQIGHVEDWAIIDGWIPRKKTERFSELLQHECISLTPAEDSGVSLTRVPSLFRRHKALEGFAALMGLYGITGYRELDPTPLLTISFTLMFGMMFADLGQGLLLSLLGFWLYSQRWPRSNSTLRHYAGLLLMPIGLSAAIFGILFGSMFAREDWIPALIYHPMDEVYLSLAISVIFGIGVLCISMFIGLLNAWLSGHLKERLWDNFGLIGLLFYLALIGLTLGYWAQWTGLKYLCLTLASAGLIIMALRNFALMEQEPIGLRLFATLVETYDFAVKFVVHTLSFVRLAAFTFAHIALSMALVIIVELLSGHAWLAWSIFVIGNILITVIEGFLVCIQVIRLHFYELFTKFISGGGIPFVPLRLSVEHFDDYVDIGQ</sequence>
<evidence type="ECO:0000256" key="3">
    <source>
        <dbReference type="ARBA" id="ARBA00022448"/>
    </source>
</evidence>
<dbReference type="OrthoDB" id="9803814at2"/>
<dbReference type="AlphaFoldDB" id="A0A3P1SZE6"/>
<keyword evidence="6" id="KW-0406">Ion transport</keyword>
<evidence type="ECO:0000313" key="10">
    <source>
        <dbReference type="Proteomes" id="UP000267535"/>
    </source>
</evidence>
<keyword evidence="10" id="KW-1185">Reference proteome</keyword>
<feature type="transmembrane region" description="Helical" evidence="8">
    <location>
        <begin position="345"/>
        <end position="364"/>
    </location>
</feature>
<feature type="transmembrane region" description="Helical" evidence="8">
    <location>
        <begin position="226"/>
        <end position="252"/>
    </location>
</feature>
<evidence type="ECO:0000256" key="1">
    <source>
        <dbReference type="ARBA" id="ARBA00004141"/>
    </source>
</evidence>
<protein>
    <submittedName>
        <fullName evidence="9">Uncharacterized protein</fullName>
    </submittedName>
</protein>
<accession>A0A3P1SZE6</accession>
<dbReference type="Proteomes" id="UP000267535">
    <property type="component" value="Unassembled WGS sequence"/>
</dbReference>
<feature type="transmembrane region" description="Helical" evidence="8">
    <location>
        <begin position="453"/>
        <end position="478"/>
    </location>
</feature>
<comment type="caution">
    <text evidence="9">The sequence shown here is derived from an EMBL/GenBank/DDBJ whole genome shotgun (WGS) entry which is preliminary data.</text>
</comment>
<keyword evidence="3" id="KW-0813">Transport</keyword>
<dbReference type="GO" id="GO:0016471">
    <property type="term" value="C:vacuolar proton-transporting V-type ATPase complex"/>
    <property type="evidence" value="ECO:0007669"/>
    <property type="project" value="TreeGrafter"/>
</dbReference>
<dbReference type="EMBL" id="RQXV01000001">
    <property type="protein sequence ID" value="RRD01503.1"/>
    <property type="molecule type" value="Genomic_DNA"/>
</dbReference>
<proteinExistence type="inferred from homology"/>
<feature type="transmembrane region" description="Helical" evidence="8">
    <location>
        <begin position="370"/>
        <end position="391"/>
    </location>
</feature>
<evidence type="ECO:0000256" key="5">
    <source>
        <dbReference type="ARBA" id="ARBA00022989"/>
    </source>
</evidence>
<keyword evidence="4 8" id="KW-0812">Transmembrane</keyword>
<feature type="transmembrane region" description="Helical" evidence="8">
    <location>
        <begin position="423"/>
        <end position="447"/>
    </location>
</feature>
<evidence type="ECO:0000256" key="4">
    <source>
        <dbReference type="ARBA" id="ARBA00022692"/>
    </source>
</evidence>
<dbReference type="Pfam" id="PF01496">
    <property type="entry name" value="V_ATPase_I"/>
    <property type="match status" value="1"/>
</dbReference>
<comment type="subcellular location">
    <subcellularLocation>
        <location evidence="1">Membrane</location>
        <topology evidence="1">Multi-pass membrane protein</topology>
    </subcellularLocation>
</comment>
<evidence type="ECO:0000256" key="6">
    <source>
        <dbReference type="ARBA" id="ARBA00023065"/>
    </source>
</evidence>
<dbReference type="GO" id="GO:0033179">
    <property type="term" value="C:proton-transporting V-type ATPase, V0 domain"/>
    <property type="evidence" value="ECO:0007669"/>
    <property type="project" value="InterPro"/>
</dbReference>
<reference evidence="9 10" key="1">
    <citation type="submission" date="2018-11" db="EMBL/GenBank/DDBJ databases">
        <title>The draft genome sequence of Amphritea balenae JAMM 1525T.</title>
        <authorList>
            <person name="Fang Z."/>
            <person name="Zhang Y."/>
            <person name="Han X."/>
        </authorList>
    </citation>
    <scope>NUCLEOTIDE SEQUENCE [LARGE SCALE GENOMIC DNA]</scope>
    <source>
        <strain evidence="9 10">JAMM 1525</strain>
    </source>
</reference>
<evidence type="ECO:0000256" key="2">
    <source>
        <dbReference type="ARBA" id="ARBA00009904"/>
    </source>
</evidence>
<dbReference type="GO" id="GO:0051117">
    <property type="term" value="F:ATPase binding"/>
    <property type="evidence" value="ECO:0007669"/>
    <property type="project" value="TreeGrafter"/>
</dbReference>
<keyword evidence="7 8" id="KW-0472">Membrane</keyword>
<gene>
    <name evidence="9" type="ORF">EHS89_02790</name>
</gene>
<organism evidence="9 10">
    <name type="scientific">Amphritea balenae</name>
    <dbReference type="NCBI Taxonomy" id="452629"/>
    <lineage>
        <taxon>Bacteria</taxon>
        <taxon>Pseudomonadati</taxon>
        <taxon>Pseudomonadota</taxon>
        <taxon>Gammaproteobacteria</taxon>
        <taxon>Oceanospirillales</taxon>
        <taxon>Oceanospirillaceae</taxon>
        <taxon>Amphritea</taxon>
    </lineage>
</organism>
<comment type="similarity">
    <text evidence="2">Belongs to the V-ATPase 116 kDa subunit family.</text>
</comment>
<keyword evidence="5 8" id="KW-1133">Transmembrane helix</keyword>
<dbReference type="InterPro" id="IPR002490">
    <property type="entry name" value="V-ATPase_116kDa_su"/>
</dbReference>
<name>A0A3P1SZE6_9GAMM</name>
<dbReference type="GO" id="GO:0046961">
    <property type="term" value="F:proton-transporting ATPase activity, rotational mechanism"/>
    <property type="evidence" value="ECO:0007669"/>
    <property type="project" value="InterPro"/>
</dbReference>